<dbReference type="AlphaFoldDB" id="A0A1N7H687"/>
<dbReference type="EMBL" id="FTNT01000012">
    <property type="protein sequence ID" value="SIS20394.1"/>
    <property type="molecule type" value="Genomic_DNA"/>
</dbReference>
<evidence type="ECO:0000313" key="1">
    <source>
        <dbReference type="EMBL" id="SIS20394.1"/>
    </source>
</evidence>
<dbReference type="RefSeq" id="WP_234974466.1">
    <property type="nucleotide sequence ID" value="NZ_FTNT01000012.1"/>
</dbReference>
<protein>
    <submittedName>
        <fullName evidence="1">Adenylate kinase</fullName>
    </submittedName>
</protein>
<keyword evidence="1" id="KW-0418">Kinase</keyword>
<keyword evidence="2" id="KW-1185">Reference proteome</keyword>
<proteinExistence type="predicted"/>
<dbReference type="PANTHER" id="PTHR37816:SF1">
    <property type="entry name" value="TOXIN"/>
    <property type="match status" value="1"/>
</dbReference>
<keyword evidence="1" id="KW-0808">Transferase</keyword>
<organism evidence="1 2">
    <name type="scientific">Williamsia sterculiae</name>
    <dbReference type="NCBI Taxonomy" id="1344003"/>
    <lineage>
        <taxon>Bacteria</taxon>
        <taxon>Bacillati</taxon>
        <taxon>Actinomycetota</taxon>
        <taxon>Actinomycetes</taxon>
        <taxon>Mycobacteriales</taxon>
        <taxon>Nocardiaceae</taxon>
        <taxon>Williamsia</taxon>
    </lineage>
</organism>
<accession>A0A1N7H687</accession>
<sequence length="190" mass="21611">MLDHGDTIGHRPRRVAVAGVSGAGKTTAARRIADMVGAPHTEIDALHHGPDWIPRADFVADVRALVAAPEWVTEWQYAHARPLIAQRCDLMVWLHYPFWTVTLPRVTRRTVRRRLHREVLWNGNVEPPLHTIVTDPDHIIRWAIATRHTFEERVAEVASRHPTLPIVHLSTPRDLEHWIAGPLTRASVTQ</sequence>
<gene>
    <name evidence="1" type="ORF">SAMN05445060_3599</name>
</gene>
<dbReference type="Proteomes" id="UP000186218">
    <property type="component" value="Unassembled WGS sequence"/>
</dbReference>
<dbReference type="PANTHER" id="PTHR37816">
    <property type="entry name" value="YALI0E33011P"/>
    <property type="match status" value="1"/>
</dbReference>
<name>A0A1N7H687_9NOCA</name>
<dbReference type="GO" id="GO:0016301">
    <property type="term" value="F:kinase activity"/>
    <property type="evidence" value="ECO:0007669"/>
    <property type="project" value="UniProtKB-KW"/>
</dbReference>
<evidence type="ECO:0000313" key="2">
    <source>
        <dbReference type="Proteomes" id="UP000186218"/>
    </source>
</evidence>
<dbReference type="Gene3D" id="3.40.50.300">
    <property type="entry name" value="P-loop containing nucleotide triphosphate hydrolases"/>
    <property type="match status" value="1"/>
</dbReference>
<dbReference type="STRING" id="1344003.SAMN05445060_3599"/>
<reference evidence="1 2" key="1">
    <citation type="submission" date="2017-01" db="EMBL/GenBank/DDBJ databases">
        <authorList>
            <person name="Mah S.A."/>
            <person name="Swanson W.J."/>
            <person name="Moy G.W."/>
            <person name="Vacquier V.D."/>
        </authorList>
    </citation>
    <scope>NUCLEOTIDE SEQUENCE [LARGE SCALE GENOMIC DNA]</scope>
    <source>
        <strain evidence="1 2">CPCC 203464</strain>
    </source>
</reference>
<dbReference type="SUPFAM" id="SSF52540">
    <property type="entry name" value="P-loop containing nucleoside triphosphate hydrolases"/>
    <property type="match status" value="1"/>
</dbReference>
<dbReference type="InterPro" id="IPR027417">
    <property type="entry name" value="P-loop_NTPase"/>
</dbReference>
<dbReference type="InterPro" id="IPR052922">
    <property type="entry name" value="Cytidylate_Kinase-2"/>
</dbReference>